<dbReference type="SUPFAM" id="SSF52540">
    <property type="entry name" value="P-loop containing nucleoside triphosphate hydrolases"/>
    <property type="match status" value="1"/>
</dbReference>
<organism evidence="1">
    <name type="scientific">marine sediment metagenome</name>
    <dbReference type="NCBI Taxonomy" id="412755"/>
    <lineage>
        <taxon>unclassified sequences</taxon>
        <taxon>metagenomes</taxon>
        <taxon>ecological metagenomes</taxon>
    </lineage>
</organism>
<protein>
    <recommendedName>
        <fullName evidence="2">Sigma-54 factor interaction domain-containing protein</fullName>
    </recommendedName>
</protein>
<name>X1HQM8_9ZZZZ</name>
<comment type="caution">
    <text evidence="1">The sequence shown here is derived from an EMBL/GenBank/DDBJ whole genome shotgun (WGS) entry which is preliminary data.</text>
</comment>
<reference evidence="1" key="1">
    <citation type="journal article" date="2014" name="Front. Microbiol.">
        <title>High frequency of phylogenetically diverse reductive dehalogenase-homologous genes in deep subseafloor sedimentary metagenomes.</title>
        <authorList>
            <person name="Kawai M."/>
            <person name="Futagami T."/>
            <person name="Toyoda A."/>
            <person name="Takaki Y."/>
            <person name="Nishi S."/>
            <person name="Hori S."/>
            <person name="Arai W."/>
            <person name="Tsubouchi T."/>
            <person name="Morono Y."/>
            <person name="Uchiyama I."/>
            <person name="Ito T."/>
            <person name="Fujiyama A."/>
            <person name="Inagaki F."/>
            <person name="Takami H."/>
        </authorList>
    </citation>
    <scope>NUCLEOTIDE SEQUENCE</scope>
    <source>
        <strain evidence="1">Expedition CK06-06</strain>
    </source>
</reference>
<evidence type="ECO:0008006" key="2">
    <source>
        <dbReference type="Google" id="ProtNLM"/>
    </source>
</evidence>
<evidence type="ECO:0000313" key="1">
    <source>
        <dbReference type="EMBL" id="GAH59375.1"/>
    </source>
</evidence>
<accession>X1HQM8</accession>
<dbReference type="AlphaFoldDB" id="X1HQM8"/>
<dbReference type="InterPro" id="IPR027417">
    <property type="entry name" value="P-loop_NTPase"/>
</dbReference>
<gene>
    <name evidence="1" type="ORF">S03H2_28804</name>
</gene>
<proteinExistence type="predicted"/>
<sequence length="127" mass="14032">ELDKMSAADTAALLSLMEGGRLVRAKKGRTLDVTVPIKVVAATNQVTKLSPELKSRFAIRKLKPYDAAQYRTVVKGVLVRRENVNPELAEEIAQKLEGKSQDVRDAVRVARLSPQLSIDKAIRLLLN</sequence>
<dbReference type="Gene3D" id="3.40.50.300">
    <property type="entry name" value="P-loop containing nucleotide triphosphate hydrolases"/>
    <property type="match status" value="1"/>
</dbReference>
<feature type="non-terminal residue" evidence="1">
    <location>
        <position position="1"/>
    </location>
</feature>
<dbReference type="EMBL" id="BARU01017355">
    <property type="protein sequence ID" value="GAH59375.1"/>
    <property type="molecule type" value="Genomic_DNA"/>
</dbReference>